<feature type="domain" description="AB hydrolase-1" evidence="3">
    <location>
        <begin position="53"/>
        <end position="280"/>
    </location>
</feature>
<sequence length="299" mass="31552">MNTWNRWMLGALVAASPVVATPAGVSSAPPATTRYLTLGEGRLAYDDTGGSGPLVVAIPGMGDLRSEYRALRPLLWQAGYRVVTLDVRGHGETSARWSDYSAHAVGRDALALIEHLGAGPAVILGNSFAAGSALWAAHDAPDRVRGVVLLGPIVRDGPPSWLARMAVAVGFGGPWRVAFWMAYWNSLFPARQPADHAAAKAALAANLREPGRMEALRTMVGLSKADTEAIVARGRVPALVVMGSRDPDFPDAVAEAHWLGAVLGTDPVIVDGAGHYPHLEMPERVAPPLLAFLSRVCAP</sequence>
<dbReference type="Proteomes" id="UP000317763">
    <property type="component" value="Unassembled WGS sequence"/>
</dbReference>
<dbReference type="Pfam" id="PF00561">
    <property type="entry name" value="Abhydrolase_1"/>
    <property type="match status" value="1"/>
</dbReference>
<dbReference type="PRINTS" id="PR00111">
    <property type="entry name" value="ABHYDROLASE"/>
</dbReference>
<evidence type="ECO:0000259" key="3">
    <source>
        <dbReference type="Pfam" id="PF00561"/>
    </source>
</evidence>
<dbReference type="PANTHER" id="PTHR43798:SF31">
    <property type="entry name" value="AB HYDROLASE SUPERFAMILY PROTEIN YCLE"/>
    <property type="match status" value="1"/>
</dbReference>
<dbReference type="EC" id="3.1.1.24" evidence="4"/>
<dbReference type="GO" id="GO:0047570">
    <property type="term" value="F:3-oxoadipate enol-lactonase activity"/>
    <property type="evidence" value="ECO:0007669"/>
    <property type="project" value="UniProtKB-EC"/>
</dbReference>
<protein>
    <submittedName>
        <fullName evidence="4">3-oxoadipate enol-lactonase 2</fullName>
        <ecNumber evidence="4">3.1.1.24</ecNumber>
    </submittedName>
</protein>
<comment type="caution">
    <text evidence="4">The sequence shown here is derived from an EMBL/GenBank/DDBJ whole genome shotgun (WGS) entry which is preliminary data.</text>
</comment>
<dbReference type="PRINTS" id="PR00412">
    <property type="entry name" value="EPOXHYDRLASE"/>
</dbReference>
<dbReference type="InterPro" id="IPR000639">
    <property type="entry name" value="Epox_hydrolase-like"/>
</dbReference>
<dbReference type="RefSeq" id="WP_201022735.1">
    <property type="nucleotide sequence ID" value="NZ_CP083911.1"/>
</dbReference>
<evidence type="ECO:0000256" key="1">
    <source>
        <dbReference type="ARBA" id="ARBA00022801"/>
    </source>
</evidence>
<dbReference type="Gene3D" id="3.40.50.1820">
    <property type="entry name" value="alpha/beta hydrolase"/>
    <property type="match status" value="1"/>
</dbReference>
<keyword evidence="2" id="KW-0732">Signal</keyword>
<feature type="chain" id="PRO_5022132133" evidence="2">
    <location>
        <begin position="21"/>
        <end position="299"/>
    </location>
</feature>
<keyword evidence="1 4" id="KW-0378">Hydrolase</keyword>
<dbReference type="InterPro" id="IPR000073">
    <property type="entry name" value="AB_hydrolase_1"/>
</dbReference>
<proteinExistence type="predicted"/>
<keyword evidence="5" id="KW-1185">Reference proteome</keyword>
<dbReference type="EMBL" id="VJOM01000059">
    <property type="protein sequence ID" value="TSE28375.1"/>
    <property type="molecule type" value="Genomic_DNA"/>
</dbReference>
<dbReference type="AlphaFoldDB" id="A0A554WXS1"/>
<evidence type="ECO:0000313" key="4">
    <source>
        <dbReference type="EMBL" id="TSE28375.1"/>
    </source>
</evidence>
<dbReference type="GO" id="GO:0016020">
    <property type="term" value="C:membrane"/>
    <property type="evidence" value="ECO:0007669"/>
    <property type="project" value="TreeGrafter"/>
</dbReference>
<dbReference type="STRING" id="307486.GCA_000807215_01593"/>
<accession>A0A554WXS1</accession>
<evidence type="ECO:0000313" key="5">
    <source>
        <dbReference type="Proteomes" id="UP000317763"/>
    </source>
</evidence>
<reference evidence="4 5" key="1">
    <citation type="submission" date="2019-07" db="EMBL/GenBank/DDBJ databases">
        <title>Tepidimonas taiwanensis I1-1 draft genome.</title>
        <authorList>
            <person name="Da Costa M.S."/>
            <person name="Froufe H.J.C."/>
            <person name="Egas C."/>
            <person name="Albuquerque L."/>
        </authorList>
    </citation>
    <scope>NUCLEOTIDE SEQUENCE [LARGE SCALE GENOMIC DNA]</scope>
    <source>
        <strain evidence="4 5">I1-1</strain>
    </source>
</reference>
<dbReference type="InterPro" id="IPR050266">
    <property type="entry name" value="AB_hydrolase_sf"/>
</dbReference>
<gene>
    <name evidence="4" type="primary">catD</name>
    <name evidence="4" type="ORF">Ttaiw_02619</name>
</gene>
<organism evidence="4 5">
    <name type="scientific">Tepidimonas taiwanensis</name>
    <dbReference type="NCBI Taxonomy" id="307486"/>
    <lineage>
        <taxon>Bacteria</taxon>
        <taxon>Pseudomonadati</taxon>
        <taxon>Pseudomonadota</taxon>
        <taxon>Betaproteobacteria</taxon>
        <taxon>Burkholderiales</taxon>
        <taxon>Tepidimonas</taxon>
    </lineage>
</organism>
<name>A0A554WXS1_9BURK</name>
<feature type="signal peptide" evidence="2">
    <location>
        <begin position="1"/>
        <end position="20"/>
    </location>
</feature>
<dbReference type="InterPro" id="IPR029058">
    <property type="entry name" value="AB_hydrolase_fold"/>
</dbReference>
<evidence type="ECO:0000256" key="2">
    <source>
        <dbReference type="SAM" id="SignalP"/>
    </source>
</evidence>
<dbReference type="SUPFAM" id="SSF53474">
    <property type="entry name" value="alpha/beta-Hydrolases"/>
    <property type="match status" value="1"/>
</dbReference>
<dbReference type="PANTHER" id="PTHR43798">
    <property type="entry name" value="MONOACYLGLYCEROL LIPASE"/>
    <property type="match status" value="1"/>
</dbReference>